<evidence type="ECO:0000256" key="1">
    <source>
        <dbReference type="ARBA" id="ARBA00007613"/>
    </source>
</evidence>
<proteinExistence type="inferred from homology"/>
<organism evidence="2 3">
    <name type="scientific">Coprobacter fastidiosus NSB1 = JCM 33896</name>
    <dbReference type="NCBI Taxonomy" id="1349822"/>
    <lineage>
        <taxon>Bacteria</taxon>
        <taxon>Pseudomonadati</taxon>
        <taxon>Bacteroidota</taxon>
        <taxon>Bacteroidia</taxon>
        <taxon>Bacteroidales</taxon>
        <taxon>Barnesiellaceae</taxon>
        <taxon>Coprobacter</taxon>
    </lineage>
</organism>
<dbReference type="Pfam" id="PF02321">
    <property type="entry name" value="OEP"/>
    <property type="match status" value="2"/>
</dbReference>
<dbReference type="GO" id="GO:0015562">
    <property type="term" value="F:efflux transmembrane transporter activity"/>
    <property type="evidence" value="ECO:0007669"/>
    <property type="project" value="InterPro"/>
</dbReference>
<dbReference type="RefSeq" id="WP_022602517.1">
    <property type="nucleotide sequence ID" value="NZ_KI440832.1"/>
</dbReference>
<evidence type="ECO:0000313" key="2">
    <source>
        <dbReference type="EMBL" id="RKT60984.1"/>
    </source>
</evidence>
<dbReference type="InterPro" id="IPR003423">
    <property type="entry name" value="OMP_efflux"/>
</dbReference>
<dbReference type="OrthoDB" id="9771205at2"/>
<dbReference type="Proteomes" id="UP000269493">
    <property type="component" value="Unassembled WGS sequence"/>
</dbReference>
<dbReference type="InterPro" id="IPR010131">
    <property type="entry name" value="MdtP/NodT-like"/>
</dbReference>
<protein>
    <submittedName>
        <fullName evidence="2">Cobalt-zinc-cadmium efflux system outer membrane protein</fullName>
    </submittedName>
</protein>
<dbReference type="Gene3D" id="1.20.1600.10">
    <property type="entry name" value="Outer membrane efflux proteins (OEP)"/>
    <property type="match status" value="1"/>
</dbReference>
<dbReference type="PANTHER" id="PTHR30203:SF23">
    <property type="entry name" value="OUTER MEMBRANE EFFLUX PROTEIN"/>
    <property type="match status" value="1"/>
</dbReference>
<dbReference type="GeneID" id="92927181"/>
<dbReference type="EMBL" id="RBXN01000001">
    <property type="protein sequence ID" value="RKT60984.1"/>
    <property type="molecule type" value="Genomic_DNA"/>
</dbReference>
<accession>A0A495WIP4</accession>
<dbReference type="AlphaFoldDB" id="A0A495WIP4"/>
<keyword evidence="3" id="KW-1185">Reference proteome</keyword>
<reference evidence="2 3" key="1">
    <citation type="submission" date="2018-10" db="EMBL/GenBank/DDBJ databases">
        <title>Genomic Encyclopedia of Archaeal and Bacterial Type Strains, Phase II (KMG-II): from individual species to whole genera.</title>
        <authorList>
            <person name="Goeker M."/>
        </authorList>
    </citation>
    <scope>NUCLEOTIDE SEQUENCE [LARGE SCALE GENOMIC DNA]</scope>
    <source>
        <strain evidence="2 3">NSB1</strain>
    </source>
</reference>
<gene>
    <name evidence="2" type="ORF">BC742_0021</name>
</gene>
<comment type="similarity">
    <text evidence="1">Belongs to the outer membrane factor (OMF) (TC 1.B.17) family.</text>
</comment>
<comment type="caution">
    <text evidence="2">The sequence shown here is derived from an EMBL/GenBank/DDBJ whole genome shotgun (WGS) entry which is preliminary data.</text>
</comment>
<name>A0A495WIP4_9BACT</name>
<dbReference type="PANTHER" id="PTHR30203">
    <property type="entry name" value="OUTER MEMBRANE CATION EFFLUX PROTEIN"/>
    <property type="match status" value="1"/>
</dbReference>
<evidence type="ECO:0000313" key="3">
    <source>
        <dbReference type="Proteomes" id="UP000269493"/>
    </source>
</evidence>
<sequence>MKKNLITLCFCGCLLYGNAQPDSTQLSLQKAEQIFISRNLTLIAERYNIDIAQAKITQVKLWDNPSLSLEQNIYNRLNDKYFDVGKDGEASVEIEQIIQIAGQRNKRIKLEKINKENAKYQFEEVLRTLKSKLRETCIEIYFDNRSVKVYDTEIAALKLLLNTYQEQHQKGNLSLLEISRLEALLFSLEKDKSEITARLIENKETLNLLLNYEAGKPISPIIDTSVADKYKLEEIPYNDLCLTLTERPDIKISHTELQASKANLKLQKSMAAPEFAVKGIYDRAGNFINNYFAIGINISIPLFDRNQGNIKAARFDIQKKIKEKDLSIEKARSEVYATYSQLKRALQLYRSGNSELENNFDTLISGVNENFKLRNINMLEFIDYYESYKEVCLQLCESRKNVFLLMEKLNTLTGKNIFNY</sequence>
<dbReference type="SUPFAM" id="SSF56954">
    <property type="entry name" value="Outer membrane efflux proteins (OEP)"/>
    <property type="match status" value="1"/>
</dbReference>